<dbReference type="Gene3D" id="3.40.140.10">
    <property type="entry name" value="Cytidine Deaminase, domain 2"/>
    <property type="match status" value="1"/>
</dbReference>
<evidence type="ECO:0008006" key="2">
    <source>
        <dbReference type="Google" id="ProtNLM"/>
    </source>
</evidence>
<organism evidence="1">
    <name type="scientific">viral metagenome</name>
    <dbReference type="NCBI Taxonomy" id="1070528"/>
    <lineage>
        <taxon>unclassified sequences</taxon>
        <taxon>metagenomes</taxon>
        <taxon>organismal metagenomes</taxon>
    </lineage>
</organism>
<name>A0A6C0D9E6_9ZZZZ</name>
<dbReference type="GO" id="GO:0003824">
    <property type="term" value="F:catalytic activity"/>
    <property type="evidence" value="ECO:0007669"/>
    <property type="project" value="InterPro"/>
</dbReference>
<dbReference type="SUPFAM" id="SSF53927">
    <property type="entry name" value="Cytidine deaminase-like"/>
    <property type="match status" value="1"/>
</dbReference>
<dbReference type="CDD" id="cd01283">
    <property type="entry name" value="cytidine_deaminase"/>
    <property type="match status" value="1"/>
</dbReference>
<reference evidence="1" key="1">
    <citation type="journal article" date="2020" name="Nature">
        <title>Giant virus diversity and host interactions through global metagenomics.</title>
        <authorList>
            <person name="Schulz F."/>
            <person name="Roux S."/>
            <person name="Paez-Espino D."/>
            <person name="Jungbluth S."/>
            <person name="Walsh D.A."/>
            <person name="Denef V.J."/>
            <person name="McMahon K.D."/>
            <person name="Konstantinidis K.T."/>
            <person name="Eloe-Fadrosh E.A."/>
            <person name="Kyrpides N.C."/>
            <person name="Woyke T."/>
        </authorList>
    </citation>
    <scope>NUCLEOTIDE SEQUENCE</scope>
    <source>
        <strain evidence="1">GVMAG-M-3300023174-131</strain>
    </source>
</reference>
<evidence type="ECO:0000313" key="1">
    <source>
        <dbReference type="EMBL" id="QHT13448.1"/>
    </source>
</evidence>
<protein>
    <recommendedName>
        <fullName evidence="2">CMP/dCMP-type deaminase domain-containing protein</fullName>
    </recommendedName>
</protein>
<dbReference type="InterPro" id="IPR016193">
    <property type="entry name" value="Cytidine_deaminase-like"/>
</dbReference>
<accession>A0A6C0D9E6</accession>
<dbReference type="EMBL" id="MN739568">
    <property type="protein sequence ID" value="QHT13448.1"/>
    <property type="molecule type" value="Genomic_DNA"/>
</dbReference>
<sequence>MDTKIIDELNEDDMYLINKLKSMTNTVIQGSDNEFYNLIEKKTSDYTRHLLITGMLHKDKKQIAIGLSCNSPTGNTSHGESAAISSAYLIDPSPNSWISIVSLVPSSGIKIKSPCGICRELLNYHHPNIYVIVQEPYKKIKAKYLLPFPYVNTEINKDSIWDQDIEIKYI</sequence>
<dbReference type="AlphaFoldDB" id="A0A6C0D9E6"/>
<proteinExistence type="predicted"/>